<gene>
    <name evidence="2" type="ORF">NCTC12965_03920</name>
</gene>
<sequence length="88" mass="9826">MRDQGQIRAIQANLAAAEEKLSKANADLNAAKVATKEAGAITEQKKQVAMETARSCRPSARTNESLCRYAWLRQYAFWHCSTDREAPQ</sequence>
<proteinExistence type="predicted"/>
<feature type="coiled-coil region" evidence="1">
    <location>
        <begin position="7"/>
        <end position="34"/>
    </location>
</feature>
<protein>
    <submittedName>
        <fullName evidence="2">Uncharacterized protein</fullName>
    </submittedName>
</protein>
<accession>A0A4U9V164</accession>
<reference evidence="2" key="1">
    <citation type="submission" date="2019-05" db="EMBL/GenBank/DDBJ databases">
        <authorList>
            <consortium name="Pathogen Informatics"/>
        </authorList>
    </citation>
    <scope>NUCLEOTIDE SEQUENCE [LARGE SCALE GENOMIC DNA]</scope>
    <source>
        <strain evidence="2">NCTC12965</strain>
    </source>
</reference>
<evidence type="ECO:0000313" key="2">
    <source>
        <dbReference type="EMBL" id="VTR36384.1"/>
    </source>
</evidence>
<dbReference type="AlphaFoldDB" id="A0A4U9V164"/>
<name>A0A4U9V164_SERFO</name>
<dbReference type="EMBL" id="CABEEZ010000085">
    <property type="protein sequence ID" value="VTR36384.1"/>
    <property type="molecule type" value="Genomic_DNA"/>
</dbReference>
<evidence type="ECO:0000256" key="1">
    <source>
        <dbReference type="SAM" id="Coils"/>
    </source>
</evidence>
<organism evidence="2">
    <name type="scientific">Serratia fonticola</name>
    <dbReference type="NCBI Taxonomy" id="47917"/>
    <lineage>
        <taxon>Bacteria</taxon>
        <taxon>Pseudomonadati</taxon>
        <taxon>Pseudomonadota</taxon>
        <taxon>Gammaproteobacteria</taxon>
        <taxon>Enterobacterales</taxon>
        <taxon>Yersiniaceae</taxon>
        <taxon>Serratia</taxon>
    </lineage>
</organism>
<keyword evidence="1" id="KW-0175">Coiled coil</keyword>